<evidence type="ECO:0000313" key="3">
    <source>
        <dbReference type="Proteomes" id="UP000621500"/>
    </source>
</evidence>
<dbReference type="InterPro" id="IPR020471">
    <property type="entry name" value="AKR"/>
</dbReference>
<feature type="domain" description="NADP-dependent oxidoreductase" evidence="1">
    <location>
        <begin position="15"/>
        <end position="302"/>
    </location>
</feature>
<sequence length="336" mass="35773">MTGIRVGHSKVAVSRLGLGCAPIGNLYTAVGEAEALATVAAAWDAGIRYFDTAPHYGLGLSERRLGDALRTLPRDEYTVSSKVGRLLVPDRSGAGRRDDEGFDVPADHRRLWDFSADGVRRSLEASLVRLGLDRIDLVLIHDPEDHQTQALEQGYPALHELRAQGVVGAIGVGSKQWQVLHRFVAETEVDAVMVAGRYTLLEQPALDSLLPECERRGVSVLNAGVFNSGLLAVERPHAGLPYDYADAPAEILDRARAIATLCAEHGSTLPAAALAFAGAHPAVASVVVGANNPEQVRRNAALHAAAPPPGEFWSELVTVGLLRPDAPVPTQRVGTP</sequence>
<dbReference type="PANTHER" id="PTHR42686:SF1">
    <property type="entry name" value="GH17980P-RELATED"/>
    <property type="match status" value="1"/>
</dbReference>
<dbReference type="Pfam" id="PF00248">
    <property type="entry name" value="Aldo_ket_red"/>
    <property type="match status" value="1"/>
</dbReference>
<keyword evidence="3" id="KW-1185">Reference proteome</keyword>
<evidence type="ECO:0000313" key="2">
    <source>
        <dbReference type="EMBL" id="GIH00576.1"/>
    </source>
</evidence>
<gene>
    <name evidence="2" type="ORF">Pma05_71480</name>
</gene>
<protein>
    <submittedName>
        <fullName evidence="2">Oxidoreductase</fullName>
    </submittedName>
</protein>
<name>A0ABQ4F0Y6_9ACTN</name>
<accession>A0ABQ4F0Y6</accession>
<dbReference type="PANTHER" id="PTHR42686">
    <property type="entry name" value="GH17980P-RELATED"/>
    <property type="match status" value="1"/>
</dbReference>
<proteinExistence type="predicted"/>
<dbReference type="SUPFAM" id="SSF51430">
    <property type="entry name" value="NAD(P)-linked oxidoreductase"/>
    <property type="match status" value="1"/>
</dbReference>
<dbReference type="EMBL" id="BONX01000054">
    <property type="protein sequence ID" value="GIH00576.1"/>
    <property type="molecule type" value="Genomic_DNA"/>
</dbReference>
<dbReference type="RefSeq" id="WP_203861876.1">
    <property type="nucleotide sequence ID" value="NZ_BAAAZQ010000026.1"/>
</dbReference>
<dbReference type="InterPro" id="IPR044477">
    <property type="entry name" value="FDH-like"/>
</dbReference>
<dbReference type="Proteomes" id="UP000621500">
    <property type="component" value="Unassembled WGS sequence"/>
</dbReference>
<dbReference type="InterPro" id="IPR036812">
    <property type="entry name" value="NAD(P)_OxRdtase_dom_sf"/>
</dbReference>
<evidence type="ECO:0000259" key="1">
    <source>
        <dbReference type="Pfam" id="PF00248"/>
    </source>
</evidence>
<reference evidence="2 3" key="1">
    <citation type="submission" date="2021-01" db="EMBL/GenBank/DDBJ databases">
        <title>Whole genome shotgun sequence of Plantactinospora mayteni NBRC 109088.</title>
        <authorList>
            <person name="Komaki H."/>
            <person name="Tamura T."/>
        </authorList>
    </citation>
    <scope>NUCLEOTIDE SEQUENCE [LARGE SCALE GENOMIC DNA]</scope>
    <source>
        <strain evidence="2 3">NBRC 109088</strain>
    </source>
</reference>
<dbReference type="CDD" id="cd19162">
    <property type="entry name" value="AKR_FDH"/>
    <property type="match status" value="1"/>
</dbReference>
<dbReference type="InterPro" id="IPR023210">
    <property type="entry name" value="NADP_OxRdtase_dom"/>
</dbReference>
<dbReference type="Gene3D" id="3.20.20.100">
    <property type="entry name" value="NADP-dependent oxidoreductase domain"/>
    <property type="match status" value="1"/>
</dbReference>
<organism evidence="2 3">
    <name type="scientific">Plantactinospora mayteni</name>
    <dbReference type="NCBI Taxonomy" id="566021"/>
    <lineage>
        <taxon>Bacteria</taxon>
        <taxon>Bacillati</taxon>
        <taxon>Actinomycetota</taxon>
        <taxon>Actinomycetes</taxon>
        <taxon>Micromonosporales</taxon>
        <taxon>Micromonosporaceae</taxon>
        <taxon>Plantactinospora</taxon>
    </lineage>
</organism>
<comment type="caution">
    <text evidence="2">The sequence shown here is derived from an EMBL/GenBank/DDBJ whole genome shotgun (WGS) entry which is preliminary data.</text>
</comment>